<gene>
    <name evidence="1" type="primary">g298</name>
    <name evidence="1" type="ORF">NpPPO83_00000298</name>
</gene>
<comment type="caution">
    <text evidence="1">The sequence shown here is derived from an EMBL/GenBank/DDBJ whole genome shotgun (WGS) entry which is preliminary data.</text>
</comment>
<evidence type="ECO:0000313" key="1">
    <source>
        <dbReference type="EMBL" id="GME35678.1"/>
    </source>
</evidence>
<accession>A0ACB5SDI0</accession>
<dbReference type="Proteomes" id="UP001165186">
    <property type="component" value="Unassembled WGS sequence"/>
</dbReference>
<dbReference type="EMBL" id="BSXG01000072">
    <property type="protein sequence ID" value="GME35678.1"/>
    <property type="molecule type" value="Genomic_DNA"/>
</dbReference>
<proteinExistence type="predicted"/>
<reference evidence="1" key="1">
    <citation type="submission" date="2024-09" db="EMBL/GenBank/DDBJ databases">
        <title>Draft Genome Sequences of Neofusicoccum parvum.</title>
        <authorList>
            <person name="Ashida A."/>
            <person name="Camagna M."/>
            <person name="Tanaka A."/>
            <person name="Takemoto D."/>
        </authorList>
    </citation>
    <scope>NUCLEOTIDE SEQUENCE</scope>
    <source>
        <strain evidence="1">PPO83</strain>
    </source>
</reference>
<sequence>MPPPTTTPSAVSQQDYAFFPPAQVAMPRSDLNSSIDPRYQPADQGMAGALSDIERRNAGLSEANTNDWLQDMAMDMDWGFWNFDPLQFDAGFGQFAGPEGSGQ</sequence>
<evidence type="ECO:0000313" key="2">
    <source>
        <dbReference type="Proteomes" id="UP001165186"/>
    </source>
</evidence>
<keyword evidence="2" id="KW-1185">Reference proteome</keyword>
<protein>
    <submittedName>
        <fullName evidence="1">C6 transcription factor</fullName>
    </submittedName>
</protein>
<organism evidence="1 2">
    <name type="scientific">Neofusicoccum parvum</name>
    <dbReference type="NCBI Taxonomy" id="310453"/>
    <lineage>
        <taxon>Eukaryota</taxon>
        <taxon>Fungi</taxon>
        <taxon>Dikarya</taxon>
        <taxon>Ascomycota</taxon>
        <taxon>Pezizomycotina</taxon>
        <taxon>Dothideomycetes</taxon>
        <taxon>Dothideomycetes incertae sedis</taxon>
        <taxon>Botryosphaeriales</taxon>
        <taxon>Botryosphaeriaceae</taxon>
        <taxon>Neofusicoccum</taxon>
    </lineage>
</organism>
<name>A0ACB5SDI0_9PEZI</name>